<organism evidence="1 2">
    <name type="scientific">Halorubrum tailed virus 29</name>
    <dbReference type="NCBI Taxonomy" id="2878010"/>
    <lineage>
        <taxon>Viruses</taxon>
        <taxon>Duplodnaviria</taxon>
        <taxon>Heunggongvirae</taxon>
        <taxon>Uroviricota</taxon>
        <taxon>Caudoviricetes</taxon>
        <taxon>Kirjokansivirales</taxon>
        <taxon>Haloferuviridae</taxon>
        <taxon>Dpdavirus</taxon>
        <taxon>Dpdavirus caudatum</taxon>
        <taxon>Dpdavirus HRTV29</taxon>
    </lineage>
</organism>
<proteinExistence type="predicted"/>
<evidence type="ECO:0000313" key="1">
    <source>
        <dbReference type="EMBL" id="UBF23304.1"/>
    </source>
</evidence>
<reference evidence="1" key="1">
    <citation type="submission" date="2021-05" db="EMBL/GenBank/DDBJ databases">
        <title>Diversity, taxonomy and evolution of archaeal viruses of the class Caudoviricetes.</title>
        <authorList>
            <person name="Liu Y."/>
            <person name="Demina T.A."/>
            <person name="Roux S."/>
            <person name="Aiewsakun P."/>
            <person name="Kazlauskas D."/>
            <person name="Simmonds P."/>
            <person name="Prangishvili D."/>
            <person name="Oksanen H.M."/>
            <person name="Krupovic M."/>
        </authorList>
    </citation>
    <scope>NUCLEOTIDE SEQUENCE</scope>
    <source>
        <strain evidence="1">HRTV-29/29</strain>
    </source>
</reference>
<keyword evidence="2" id="KW-1185">Reference proteome</keyword>
<dbReference type="Proteomes" id="UP000827282">
    <property type="component" value="Segment"/>
</dbReference>
<evidence type="ECO:0000313" key="2">
    <source>
        <dbReference type="Proteomes" id="UP000827282"/>
    </source>
</evidence>
<gene>
    <name evidence="1" type="ORF">HRTV-29_gp26</name>
</gene>
<protein>
    <submittedName>
        <fullName evidence="1">Uncharacterized protein</fullName>
    </submittedName>
</protein>
<name>A0AAE9BYV0_9CAUD</name>
<sequence>MSDNTKDWANIRIEEPVRDEARDDPRTYSEIMRAGLEGDEGEVETGGAFAAVSTDTITADLPAEVCEQLDRIEDAAKEATQAAQAAERATEELQR</sequence>
<accession>A0AAE9BYV0</accession>
<dbReference type="EMBL" id="MZ334526">
    <property type="protein sequence ID" value="UBF23304.1"/>
    <property type="molecule type" value="Genomic_DNA"/>
</dbReference>